<feature type="non-terminal residue" evidence="1">
    <location>
        <position position="1"/>
    </location>
</feature>
<proteinExistence type="predicted"/>
<organism evidence="1 2">
    <name type="scientific">Clunio marinus</name>
    <dbReference type="NCBI Taxonomy" id="568069"/>
    <lineage>
        <taxon>Eukaryota</taxon>
        <taxon>Metazoa</taxon>
        <taxon>Ecdysozoa</taxon>
        <taxon>Arthropoda</taxon>
        <taxon>Hexapoda</taxon>
        <taxon>Insecta</taxon>
        <taxon>Pterygota</taxon>
        <taxon>Neoptera</taxon>
        <taxon>Endopterygota</taxon>
        <taxon>Diptera</taxon>
        <taxon>Nematocera</taxon>
        <taxon>Chironomoidea</taxon>
        <taxon>Chironomidae</taxon>
        <taxon>Clunio</taxon>
    </lineage>
</organism>
<gene>
    <name evidence="1" type="ORF">CLUMA_CG014475</name>
</gene>
<accession>A0A1J1IL64</accession>
<evidence type="ECO:0000313" key="2">
    <source>
        <dbReference type="Proteomes" id="UP000183832"/>
    </source>
</evidence>
<protein>
    <submittedName>
        <fullName evidence="1">CLUMA_CG014475, isoform A</fullName>
    </submittedName>
</protein>
<dbReference type="AlphaFoldDB" id="A0A1J1IL64"/>
<reference evidence="1 2" key="1">
    <citation type="submission" date="2015-04" db="EMBL/GenBank/DDBJ databases">
        <authorList>
            <person name="Syromyatnikov M.Y."/>
            <person name="Popov V.N."/>
        </authorList>
    </citation>
    <scope>NUCLEOTIDE SEQUENCE [LARGE SCALE GENOMIC DNA]</scope>
</reference>
<name>A0A1J1IL64_9DIPT</name>
<dbReference type="Proteomes" id="UP000183832">
    <property type="component" value="Unassembled WGS sequence"/>
</dbReference>
<keyword evidence="2" id="KW-1185">Reference proteome</keyword>
<dbReference type="EMBL" id="CVRI01000055">
    <property type="protein sequence ID" value="CRL00963.1"/>
    <property type="molecule type" value="Genomic_DNA"/>
</dbReference>
<evidence type="ECO:0000313" key="1">
    <source>
        <dbReference type="EMBL" id="CRL00963.1"/>
    </source>
</evidence>
<sequence length="60" mass="7105">QVVFFCCSDHQAQNIINFFGKYIPNSLRKDSILHFLWKLDIFVRSLAPHNKIKKNEVNKT</sequence>